<evidence type="ECO:0000256" key="4">
    <source>
        <dbReference type="ARBA" id="ARBA00022840"/>
    </source>
</evidence>
<protein>
    <submittedName>
        <fullName evidence="10">ATP-binding cassette subfamily C protein</fullName>
    </submittedName>
</protein>
<dbReference type="PANTHER" id="PTHR24221">
    <property type="entry name" value="ATP-BINDING CASSETTE SUB-FAMILY B"/>
    <property type="match status" value="1"/>
</dbReference>
<comment type="subcellular location">
    <subcellularLocation>
        <location evidence="1">Cell membrane</location>
        <topology evidence="1">Multi-pass membrane protein</topology>
    </subcellularLocation>
</comment>
<sequence length="556" mass="58496">MKRELAYGAQALKKRASIKLVAWSVPEILPTAVYGIAVAHATDNFLAGHAWQGIAWLGGLVATACLGAAGARQVYGRLGELVEPVRDDLVRRVVAGALRTGDDSAVARLNRQVEIVRDTFAGLVLVIRSFAVTLFGVLAGLLSLAPLVAAFVVPPFIVGFALSLAVLGMAADRVRASLQADEELAASAGMVFGGVRDITASGTEEFASRLVGEPIEAHASAERALAKVAALRTLCFAVGGWLPLLILLATGPWLVGRGVSTGTLLGGLTYVLIGLQPALNTVMSALGDSGLRYVITLGRILDTSAPVDRPRRSVAQGYQVRMQGLTFSYGPHAEPVLDNLELMIPEGEHLAIVGPSGIGKSTLAGLICGMLSPTRGRLLLGGANPAEVPTETRVLIPQEAYVFSGTVLDNLTYLLPEATDPTDAIEAVGAGALIAQIGGLAAMVKPGELSAGERQLIALVRAYISPAPLVVLDEATCFLDPEAERRAEEAFARRGGTLIVIAHRVSSARRAKRILVLDGNKAALGAHATLMRTSRLYRELQGHWTPEVRRQIQPAS</sequence>
<dbReference type="SMART" id="SM00382">
    <property type="entry name" value="AAA"/>
    <property type="match status" value="1"/>
</dbReference>
<feature type="transmembrane region" description="Helical" evidence="7">
    <location>
        <begin position="148"/>
        <end position="170"/>
    </location>
</feature>
<dbReference type="PROSITE" id="PS50929">
    <property type="entry name" value="ABC_TM1F"/>
    <property type="match status" value="1"/>
</dbReference>
<evidence type="ECO:0000313" key="11">
    <source>
        <dbReference type="Proteomes" id="UP000295573"/>
    </source>
</evidence>
<keyword evidence="3" id="KW-0547">Nucleotide-binding</keyword>
<keyword evidence="4 10" id="KW-0067">ATP-binding</keyword>
<dbReference type="AlphaFoldDB" id="A0A4R2IVB7"/>
<evidence type="ECO:0000313" key="10">
    <source>
        <dbReference type="EMBL" id="TCO49127.1"/>
    </source>
</evidence>
<comment type="caution">
    <text evidence="10">The sequence shown here is derived from an EMBL/GenBank/DDBJ whole genome shotgun (WGS) entry which is preliminary data.</text>
</comment>
<dbReference type="OrthoDB" id="9806127at2"/>
<dbReference type="Proteomes" id="UP000295573">
    <property type="component" value="Unassembled WGS sequence"/>
</dbReference>
<dbReference type="InterPro" id="IPR017871">
    <property type="entry name" value="ABC_transporter-like_CS"/>
</dbReference>
<dbReference type="InterPro" id="IPR011527">
    <property type="entry name" value="ABC1_TM_dom"/>
</dbReference>
<dbReference type="SUPFAM" id="SSF52540">
    <property type="entry name" value="P-loop containing nucleoside triphosphate hydrolases"/>
    <property type="match status" value="1"/>
</dbReference>
<evidence type="ECO:0000256" key="5">
    <source>
        <dbReference type="ARBA" id="ARBA00022989"/>
    </source>
</evidence>
<dbReference type="GO" id="GO:0005524">
    <property type="term" value="F:ATP binding"/>
    <property type="evidence" value="ECO:0007669"/>
    <property type="project" value="UniProtKB-KW"/>
</dbReference>
<keyword evidence="11" id="KW-1185">Reference proteome</keyword>
<dbReference type="Pfam" id="PF00005">
    <property type="entry name" value="ABC_tran"/>
    <property type="match status" value="1"/>
</dbReference>
<dbReference type="PANTHER" id="PTHR24221:SF654">
    <property type="entry name" value="ATP-BINDING CASSETTE SUB-FAMILY B MEMBER 6"/>
    <property type="match status" value="1"/>
</dbReference>
<feature type="transmembrane region" description="Helical" evidence="7">
    <location>
        <begin position="20"/>
        <end position="41"/>
    </location>
</feature>
<keyword evidence="2 7" id="KW-0812">Transmembrane</keyword>
<dbReference type="InterPro" id="IPR003439">
    <property type="entry name" value="ABC_transporter-like_ATP-bd"/>
</dbReference>
<evidence type="ECO:0000259" key="8">
    <source>
        <dbReference type="PROSITE" id="PS50893"/>
    </source>
</evidence>
<dbReference type="GO" id="GO:0016887">
    <property type="term" value="F:ATP hydrolysis activity"/>
    <property type="evidence" value="ECO:0007669"/>
    <property type="project" value="InterPro"/>
</dbReference>
<dbReference type="Gene3D" id="1.20.1560.10">
    <property type="entry name" value="ABC transporter type 1, transmembrane domain"/>
    <property type="match status" value="1"/>
</dbReference>
<name>A0A4R2IVB7_9ACTN</name>
<dbReference type="InterPro" id="IPR003593">
    <property type="entry name" value="AAA+_ATPase"/>
</dbReference>
<proteinExistence type="predicted"/>
<keyword evidence="6 7" id="KW-0472">Membrane</keyword>
<dbReference type="InterPro" id="IPR039421">
    <property type="entry name" value="Type_1_exporter"/>
</dbReference>
<dbReference type="SUPFAM" id="SSF90123">
    <property type="entry name" value="ABC transporter transmembrane region"/>
    <property type="match status" value="1"/>
</dbReference>
<evidence type="ECO:0000256" key="1">
    <source>
        <dbReference type="ARBA" id="ARBA00004651"/>
    </source>
</evidence>
<dbReference type="PROSITE" id="PS50893">
    <property type="entry name" value="ABC_TRANSPORTER_2"/>
    <property type="match status" value="1"/>
</dbReference>
<dbReference type="Gene3D" id="3.40.50.300">
    <property type="entry name" value="P-loop containing nucleotide triphosphate hydrolases"/>
    <property type="match status" value="1"/>
</dbReference>
<feature type="domain" description="ABC transporter" evidence="8">
    <location>
        <begin position="320"/>
        <end position="544"/>
    </location>
</feature>
<organism evidence="10 11">
    <name type="scientific">Kribbella antiqua</name>
    <dbReference type="NCBI Taxonomy" id="2512217"/>
    <lineage>
        <taxon>Bacteria</taxon>
        <taxon>Bacillati</taxon>
        <taxon>Actinomycetota</taxon>
        <taxon>Actinomycetes</taxon>
        <taxon>Propionibacteriales</taxon>
        <taxon>Kribbellaceae</taxon>
        <taxon>Kribbella</taxon>
    </lineage>
</organism>
<dbReference type="GO" id="GO:0034040">
    <property type="term" value="F:ATPase-coupled lipid transmembrane transporter activity"/>
    <property type="evidence" value="ECO:0007669"/>
    <property type="project" value="TreeGrafter"/>
</dbReference>
<dbReference type="InterPro" id="IPR036640">
    <property type="entry name" value="ABC1_TM_sf"/>
</dbReference>
<evidence type="ECO:0000259" key="9">
    <source>
        <dbReference type="PROSITE" id="PS50929"/>
    </source>
</evidence>
<dbReference type="GO" id="GO:0140359">
    <property type="term" value="F:ABC-type transporter activity"/>
    <property type="evidence" value="ECO:0007669"/>
    <property type="project" value="InterPro"/>
</dbReference>
<evidence type="ECO:0000256" key="2">
    <source>
        <dbReference type="ARBA" id="ARBA00022692"/>
    </source>
</evidence>
<dbReference type="RefSeq" id="WP_132146479.1">
    <property type="nucleotide sequence ID" value="NZ_SLWR01000003.1"/>
</dbReference>
<evidence type="ECO:0000256" key="3">
    <source>
        <dbReference type="ARBA" id="ARBA00022741"/>
    </source>
</evidence>
<reference evidence="10 11" key="1">
    <citation type="journal article" date="2015" name="Stand. Genomic Sci.">
        <title>Genomic Encyclopedia of Bacterial and Archaeal Type Strains, Phase III: the genomes of soil and plant-associated and newly described type strains.</title>
        <authorList>
            <person name="Whitman W.B."/>
            <person name="Woyke T."/>
            <person name="Klenk H.P."/>
            <person name="Zhou Y."/>
            <person name="Lilburn T.G."/>
            <person name="Beck B.J."/>
            <person name="De Vos P."/>
            <person name="Vandamme P."/>
            <person name="Eisen J.A."/>
            <person name="Garrity G."/>
            <person name="Hugenholtz P."/>
            <person name="Kyrpides N.C."/>
        </authorList>
    </citation>
    <scope>NUCLEOTIDE SEQUENCE [LARGE SCALE GENOMIC DNA]</scope>
    <source>
        <strain evidence="10 11">VKM Ac-2541</strain>
    </source>
</reference>
<dbReference type="GO" id="GO:0005886">
    <property type="term" value="C:plasma membrane"/>
    <property type="evidence" value="ECO:0007669"/>
    <property type="project" value="UniProtKB-SubCell"/>
</dbReference>
<feature type="transmembrane region" description="Helical" evidence="7">
    <location>
        <begin position="233"/>
        <end position="255"/>
    </location>
</feature>
<gene>
    <name evidence="10" type="ORF">EV646_103105</name>
</gene>
<evidence type="ECO:0000256" key="6">
    <source>
        <dbReference type="ARBA" id="ARBA00023136"/>
    </source>
</evidence>
<dbReference type="PROSITE" id="PS00211">
    <property type="entry name" value="ABC_TRANSPORTER_1"/>
    <property type="match status" value="1"/>
</dbReference>
<accession>A0A4R2IVB7</accession>
<dbReference type="CDD" id="cd03228">
    <property type="entry name" value="ABCC_MRP_Like"/>
    <property type="match status" value="1"/>
</dbReference>
<feature type="transmembrane region" description="Helical" evidence="7">
    <location>
        <begin position="120"/>
        <end position="142"/>
    </location>
</feature>
<dbReference type="InterPro" id="IPR027417">
    <property type="entry name" value="P-loop_NTPase"/>
</dbReference>
<dbReference type="EMBL" id="SLWR01000003">
    <property type="protein sequence ID" value="TCO49127.1"/>
    <property type="molecule type" value="Genomic_DNA"/>
</dbReference>
<keyword evidence="5 7" id="KW-1133">Transmembrane helix</keyword>
<feature type="transmembrane region" description="Helical" evidence="7">
    <location>
        <begin position="53"/>
        <end position="71"/>
    </location>
</feature>
<feature type="domain" description="ABC transmembrane type-1" evidence="9">
    <location>
        <begin position="31"/>
        <end position="284"/>
    </location>
</feature>
<evidence type="ECO:0000256" key="7">
    <source>
        <dbReference type="SAM" id="Phobius"/>
    </source>
</evidence>